<proteinExistence type="predicted"/>
<evidence type="ECO:0000313" key="4">
    <source>
        <dbReference type="EMBL" id="RAY13223.1"/>
    </source>
</evidence>
<dbReference type="Gene3D" id="3.30.565.10">
    <property type="entry name" value="Histidine kinase-like ATPase, C-terminal domain"/>
    <property type="match status" value="1"/>
</dbReference>
<dbReference type="Pfam" id="PF13581">
    <property type="entry name" value="HATPase_c_2"/>
    <property type="match status" value="1"/>
</dbReference>
<name>A0A365H4S5_9ACTN</name>
<keyword evidence="4" id="KW-0547">Nucleotide-binding</keyword>
<sequence>MTTTAESAAPPHFTQQFLAYNENVRLVRSLMDRAADAWGLPEDLRDAGRLALTELASNAVRTCPGRRIDARVALSGDGTVTVSVRDPDASRMPEPTSAGPEDLHGRGLAIVAALACGRYGWHPHRDGGKVVWAALGPR</sequence>
<dbReference type="PANTHER" id="PTHR35526:SF3">
    <property type="entry name" value="ANTI-SIGMA-F FACTOR RSBW"/>
    <property type="match status" value="1"/>
</dbReference>
<feature type="region of interest" description="Disordered" evidence="2">
    <location>
        <begin position="79"/>
        <end position="103"/>
    </location>
</feature>
<accession>A0A365H4S5</accession>
<dbReference type="AlphaFoldDB" id="A0A365H4S5"/>
<dbReference type="EMBL" id="QLYX01000010">
    <property type="protein sequence ID" value="RAY13223.1"/>
    <property type="molecule type" value="Genomic_DNA"/>
</dbReference>
<keyword evidence="1" id="KW-0418">Kinase</keyword>
<evidence type="ECO:0000256" key="1">
    <source>
        <dbReference type="ARBA" id="ARBA00022527"/>
    </source>
</evidence>
<dbReference type="GO" id="GO:0004674">
    <property type="term" value="F:protein serine/threonine kinase activity"/>
    <property type="evidence" value="ECO:0007669"/>
    <property type="project" value="UniProtKB-KW"/>
</dbReference>
<reference evidence="4 5" key="1">
    <citation type="submission" date="2018-06" db="EMBL/GenBank/DDBJ databases">
        <title>Actinomadura craniellae sp. nov. isolated from marine sponge Craniella sp.</title>
        <authorList>
            <person name="Li L."/>
            <person name="Xu Q.H."/>
            <person name="Lin H.W."/>
            <person name="Lu Y.H."/>
        </authorList>
    </citation>
    <scope>NUCLEOTIDE SEQUENCE [LARGE SCALE GENOMIC DNA]</scope>
    <source>
        <strain evidence="4 5">LHW63021</strain>
    </source>
</reference>
<keyword evidence="5" id="KW-1185">Reference proteome</keyword>
<keyword evidence="1" id="KW-0808">Transferase</keyword>
<dbReference type="PANTHER" id="PTHR35526">
    <property type="entry name" value="ANTI-SIGMA-F FACTOR RSBW-RELATED"/>
    <property type="match status" value="1"/>
</dbReference>
<dbReference type="GO" id="GO:0005524">
    <property type="term" value="F:ATP binding"/>
    <property type="evidence" value="ECO:0007669"/>
    <property type="project" value="UniProtKB-KW"/>
</dbReference>
<evidence type="ECO:0000256" key="2">
    <source>
        <dbReference type="SAM" id="MobiDB-lite"/>
    </source>
</evidence>
<dbReference type="CDD" id="cd16936">
    <property type="entry name" value="HATPase_RsbW-like"/>
    <property type="match status" value="1"/>
</dbReference>
<dbReference type="InterPro" id="IPR003594">
    <property type="entry name" value="HATPase_dom"/>
</dbReference>
<dbReference type="SUPFAM" id="SSF55874">
    <property type="entry name" value="ATPase domain of HSP90 chaperone/DNA topoisomerase II/histidine kinase"/>
    <property type="match status" value="1"/>
</dbReference>
<feature type="domain" description="Histidine kinase/HSP90-like ATPase" evidence="3">
    <location>
        <begin position="19"/>
        <end position="115"/>
    </location>
</feature>
<evidence type="ECO:0000259" key="3">
    <source>
        <dbReference type="Pfam" id="PF13581"/>
    </source>
</evidence>
<dbReference type="InterPro" id="IPR050267">
    <property type="entry name" value="Anti-sigma-factor_SerPK"/>
</dbReference>
<comment type="caution">
    <text evidence="4">The sequence shown here is derived from an EMBL/GenBank/DDBJ whole genome shotgun (WGS) entry which is preliminary data.</text>
</comment>
<dbReference type="Proteomes" id="UP000251891">
    <property type="component" value="Unassembled WGS sequence"/>
</dbReference>
<protein>
    <submittedName>
        <fullName evidence="4">ATP-binding protein</fullName>
    </submittedName>
</protein>
<evidence type="ECO:0000313" key="5">
    <source>
        <dbReference type="Proteomes" id="UP000251891"/>
    </source>
</evidence>
<keyword evidence="4" id="KW-0067">ATP-binding</keyword>
<gene>
    <name evidence="4" type="ORF">DPM19_22330</name>
</gene>
<dbReference type="InterPro" id="IPR036890">
    <property type="entry name" value="HATPase_C_sf"/>
</dbReference>
<dbReference type="RefSeq" id="WP_111869916.1">
    <property type="nucleotide sequence ID" value="NZ_QLYX01000010.1"/>
</dbReference>
<organism evidence="4 5">
    <name type="scientific">Actinomadura craniellae</name>
    <dbReference type="NCBI Taxonomy" id="2231787"/>
    <lineage>
        <taxon>Bacteria</taxon>
        <taxon>Bacillati</taxon>
        <taxon>Actinomycetota</taxon>
        <taxon>Actinomycetes</taxon>
        <taxon>Streptosporangiales</taxon>
        <taxon>Thermomonosporaceae</taxon>
        <taxon>Actinomadura</taxon>
    </lineage>
</organism>
<keyword evidence="1" id="KW-0723">Serine/threonine-protein kinase</keyword>